<dbReference type="GO" id="GO:0015288">
    <property type="term" value="F:porin activity"/>
    <property type="evidence" value="ECO:0007669"/>
    <property type="project" value="TreeGrafter"/>
</dbReference>
<dbReference type="GO" id="GO:1990281">
    <property type="term" value="C:efflux pump complex"/>
    <property type="evidence" value="ECO:0007669"/>
    <property type="project" value="TreeGrafter"/>
</dbReference>
<dbReference type="EMBL" id="JABAIL010000003">
    <property type="protein sequence ID" value="NLR91997.1"/>
    <property type="molecule type" value="Genomic_DNA"/>
</dbReference>
<dbReference type="Pfam" id="PF02321">
    <property type="entry name" value="OEP"/>
    <property type="match status" value="2"/>
</dbReference>
<evidence type="ECO:0000256" key="2">
    <source>
        <dbReference type="ARBA" id="ARBA00007613"/>
    </source>
</evidence>
<keyword evidence="6" id="KW-0472">Membrane</keyword>
<keyword evidence="3" id="KW-0813">Transport</keyword>
<dbReference type="Proteomes" id="UP000585050">
    <property type="component" value="Unassembled WGS sequence"/>
</dbReference>
<comment type="subcellular location">
    <subcellularLocation>
        <location evidence="1">Cell outer membrane</location>
    </subcellularLocation>
</comment>
<protein>
    <submittedName>
        <fullName evidence="9">TolC family protein</fullName>
    </submittedName>
</protein>
<keyword evidence="4" id="KW-1134">Transmembrane beta strand</keyword>
<sequence length="801" mass="90109">MNQTKRTSSLITLILWSCLFAVISSQAYSQSDTKKIGIGILIDGEEYRTSPFVEILKEEVTAVLGASYEVSFPDEYLISIDWDAEKGKVAYEKLIQAKEVDAIITLGVLSTLTVTEAKNFPKPTMAWGVVDPITQGIHMTPEGTTNISNFTFVQTSSNLKYDLNTFKEACNISNVAIVIDEYIFNVYQERKPIDPIIKEAGLKGKVIKGKDSVTEILAEIDTSFDAVYLSHLFKLKDEQIKVLNDSLVNRGLLVYSTDGKKGVENGALIGTITEDRYNIIARRFALNFESIFDGDANAKDLPVIINYESKIVLNASVSQKLDYLPKWETIFNADWVYDQSEKQTTVSLEHVIEEAIENNLSYQASTYGTLSGDEIRRLANSALMPSIEASVGATLIDQPTASRSFGTRAERQAFANAELQQIIYSERVFANAKVQRFLQDARVAGNEQVLYDVVYQTAIAYYNLLFARTQVNITKKYLESTKRNLEIAEMRENVGYSGSSDVYRWKSNLAKAEQQLIDANIFERQQMLVMNSILNREMKESIMVKDVDLTDGIYGGLATDGMAYLVEDPISLLIVSEYIVDKALIQRPVVQQYSAQLLALERQRKADSRNRFIPEVALSGGYNRVLARGGIGSESQSLNGVEIDPLDQNWNISVVARIPLFSGFEKQRTYQKARYDQLQTQSLLDQTKVDVEREVRSAVLDLASTSTNITNSREAMEAAQKNYEIVRDNYSKGRVSIIELIDAQNNAFESEQQASNAVYQFLEASMSIQRSVGNFSLLQTDEEREQINQEITELYQNQIRK</sequence>
<evidence type="ECO:0000256" key="8">
    <source>
        <dbReference type="SAM" id="SignalP"/>
    </source>
</evidence>
<feature type="signal peptide" evidence="8">
    <location>
        <begin position="1"/>
        <end position="27"/>
    </location>
</feature>
<feature type="chain" id="PRO_5031129124" evidence="8">
    <location>
        <begin position="28"/>
        <end position="801"/>
    </location>
</feature>
<dbReference type="SUPFAM" id="SSF56954">
    <property type="entry name" value="Outer membrane efflux proteins (OEP)"/>
    <property type="match status" value="1"/>
</dbReference>
<evidence type="ECO:0000256" key="6">
    <source>
        <dbReference type="ARBA" id="ARBA00023136"/>
    </source>
</evidence>
<keyword evidence="10" id="KW-1185">Reference proteome</keyword>
<organism evidence="9 10">
    <name type="scientific">Flammeovirga agarivorans</name>
    <dbReference type="NCBI Taxonomy" id="2726742"/>
    <lineage>
        <taxon>Bacteria</taxon>
        <taxon>Pseudomonadati</taxon>
        <taxon>Bacteroidota</taxon>
        <taxon>Cytophagia</taxon>
        <taxon>Cytophagales</taxon>
        <taxon>Flammeovirgaceae</taxon>
        <taxon>Flammeovirga</taxon>
    </lineage>
</organism>
<dbReference type="Gene3D" id="1.20.1600.10">
    <property type="entry name" value="Outer membrane efflux proteins (OEP)"/>
    <property type="match status" value="1"/>
</dbReference>
<dbReference type="PANTHER" id="PTHR30026:SF20">
    <property type="entry name" value="OUTER MEMBRANE PROTEIN TOLC"/>
    <property type="match status" value="1"/>
</dbReference>
<evidence type="ECO:0000256" key="5">
    <source>
        <dbReference type="ARBA" id="ARBA00022692"/>
    </source>
</evidence>
<comment type="caution">
    <text evidence="9">The sequence shown here is derived from an EMBL/GenBank/DDBJ whole genome shotgun (WGS) entry which is preliminary data.</text>
</comment>
<keyword evidence="8" id="KW-0732">Signal</keyword>
<evidence type="ECO:0000313" key="10">
    <source>
        <dbReference type="Proteomes" id="UP000585050"/>
    </source>
</evidence>
<name>A0A7X8XW59_9BACT</name>
<dbReference type="PANTHER" id="PTHR30026">
    <property type="entry name" value="OUTER MEMBRANE PROTEIN TOLC"/>
    <property type="match status" value="1"/>
</dbReference>
<comment type="similarity">
    <text evidence="2">Belongs to the outer membrane factor (OMF) (TC 1.B.17) family.</text>
</comment>
<evidence type="ECO:0000256" key="3">
    <source>
        <dbReference type="ARBA" id="ARBA00022448"/>
    </source>
</evidence>
<dbReference type="AlphaFoldDB" id="A0A7X8XW59"/>
<dbReference type="InterPro" id="IPR003423">
    <property type="entry name" value="OMP_efflux"/>
</dbReference>
<evidence type="ECO:0000256" key="1">
    <source>
        <dbReference type="ARBA" id="ARBA00004442"/>
    </source>
</evidence>
<keyword evidence="7" id="KW-0998">Cell outer membrane</keyword>
<evidence type="ECO:0000313" key="9">
    <source>
        <dbReference type="EMBL" id="NLR91997.1"/>
    </source>
</evidence>
<dbReference type="GO" id="GO:0015562">
    <property type="term" value="F:efflux transmembrane transporter activity"/>
    <property type="evidence" value="ECO:0007669"/>
    <property type="project" value="InterPro"/>
</dbReference>
<reference evidence="9 10" key="1">
    <citation type="submission" date="2020-04" db="EMBL/GenBank/DDBJ databases">
        <title>Flammeovirga sp. SR4, a novel species isolated from seawater.</title>
        <authorList>
            <person name="Wang X."/>
        </authorList>
    </citation>
    <scope>NUCLEOTIDE SEQUENCE [LARGE SCALE GENOMIC DNA]</scope>
    <source>
        <strain evidence="9 10">SR4</strain>
    </source>
</reference>
<accession>A0A7X8XW59</accession>
<dbReference type="GO" id="GO:0009279">
    <property type="term" value="C:cell outer membrane"/>
    <property type="evidence" value="ECO:0007669"/>
    <property type="project" value="UniProtKB-SubCell"/>
</dbReference>
<gene>
    <name evidence="9" type="ORF">HGP29_12300</name>
</gene>
<evidence type="ECO:0000256" key="4">
    <source>
        <dbReference type="ARBA" id="ARBA00022452"/>
    </source>
</evidence>
<keyword evidence="5" id="KW-0812">Transmembrane</keyword>
<proteinExistence type="inferred from homology"/>
<dbReference type="RefSeq" id="WP_168882704.1">
    <property type="nucleotide sequence ID" value="NZ_JABAIL010000003.1"/>
</dbReference>
<dbReference type="InterPro" id="IPR051906">
    <property type="entry name" value="TolC-like"/>
</dbReference>
<evidence type="ECO:0000256" key="7">
    <source>
        <dbReference type="ARBA" id="ARBA00023237"/>
    </source>
</evidence>